<evidence type="ECO:0000256" key="2">
    <source>
        <dbReference type="PROSITE-ProRule" id="PRU00335"/>
    </source>
</evidence>
<dbReference type="STRING" id="616990.IV54_GL001559"/>
<dbReference type="GO" id="GO:0003677">
    <property type="term" value="F:DNA binding"/>
    <property type="evidence" value="ECO:0007669"/>
    <property type="project" value="UniProtKB-UniRule"/>
</dbReference>
<dbReference type="PANTHER" id="PTHR43479:SF7">
    <property type="entry name" value="TETR-FAMILY TRANSCRIPTIONAL REGULATOR"/>
    <property type="match status" value="1"/>
</dbReference>
<dbReference type="PATRIC" id="fig|616990.3.peg.1650"/>
<protein>
    <submittedName>
        <fullName evidence="4">Transcription regulator</fullName>
    </submittedName>
</protein>
<evidence type="ECO:0000313" key="5">
    <source>
        <dbReference type="Proteomes" id="UP000051906"/>
    </source>
</evidence>
<dbReference type="EMBL" id="JQCA01000039">
    <property type="protein sequence ID" value="KRO04226.1"/>
    <property type="molecule type" value="Genomic_DNA"/>
</dbReference>
<accession>A0A0R2LXP0</accession>
<dbReference type="PROSITE" id="PS50977">
    <property type="entry name" value="HTH_TETR_2"/>
    <property type="match status" value="1"/>
</dbReference>
<proteinExistence type="predicted"/>
<dbReference type="OrthoDB" id="9810250at2"/>
<evidence type="ECO:0000259" key="3">
    <source>
        <dbReference type="PROSITE" id="PS50977"/>
    </source>
</evidence>
<dbReference type="Gene3D" id="1.10.357.10">
    <property type="entry name" value="Tetracycline Repressor, domain 2"/>
    <property type="match status" value="1"/>
</dbReference>
<name>A0A0R2LXP0_9LACO</name>
<dbReference type="SUPFAM" id="SSF46689">
    <property type="entry name" value="Homeodomain-like"/>
    <property type="match status" value="1"/>
</dbReference>
<dbReference type="PANTHER" id="PTHR43479">
    <property type="entry name" value="ACREF/ENVCD OPERON REPRESSOR-RELATED"/>
    <property type="match status" value="1"/>
</dbReference>
<sequence length="190" mass="22132">MFGEKEELMTDLRNKRTEMLIENSFIQLVRQQGFNNVSVIDISNKALINRQTFYRHYQDKYHLAAKMIQDFVSTYDSVLKKRSNLNKQNQNFLSITSILAPDIKNLLIKQREKILALRSIQLDSKDLSSEIKRVLRNNLVSMLEEKPDKFEMSLLTSLILGSFNYLIDEQEFPDTSQIQHAITGILCLLS</sequence>
<keyword evidence="1 2" id="KW-0238">DNA-binding</keyword>
<feature type="DNA-binding region" description="H-T-H motif" evidence="2">
    <location>
        <begin position="38"/>
        <end position="57"/>
    </location>
</feature>
<reference evidence="4 5" key="1">
    <citation type="journal article" date="2015" name="Genome Announc.">
        <title>Expanding the biotechnology potential of lactobacilli through comparative genomics of 213 strains and associated genera.</title>
        <authorList>
            <person name="Sun Z."/>
            <person name="Harris H.M."/>
            <person name="McCann A."/>
            <person name="Guo C."/>
            <person name="Argimon S."/>
            <person name="Zhang W."/>
            <person name="Yang X."/>
            <person name="Jeffery I.B."/>
            <person name="Cooney J.C."/>
            <person name="Kagawa T.F."/>
            <person name="Liu W."/>
            <person name="Song Y."/>
            <person name="Salvetti E."/>
            <person name="Wrobel A."/>
            <person name="Rasinkangas P."/>
            <person name="Parkhill J."/>
            <person name="Rea M.C."/>
            <person name="O'Sullivan O."/>
            <person name="Ritari J."/>
            <person name="Douillard F.P."/>
            <person name="Paul Ross R."/>
            <person name="Yang R."/>
            <person name="Briner A.E."/>
            <person name="Felis G.E."/>
            <person name="de Vos W.M."/>
            <person name="Barrangou R."/>
            <person name="Klaenhammer T.R."/>
            <person name="Caufield P.W."/>
            <person name="Cui Y."/>
            <person name="Zhang H."/>
            <person name="O'Toole P.W."/>
        </authorList>
    </citation>
    <scope>NUCLEOTIDE SEQUENCE [LARGE SCALE GENOMIC DNA]</scope>
    <source>
        <strain evidence="4 5">DSM 22467</strain>
    </source>
</reference>
<feature type="domain" description="HTH tetR-type" evidence="3">
    <location>
        <begin position="15"/>
        <end position="75"/>
    </location>
</feature>
<evidence type="ECO:0000313" key="4">
    <source>
        <dbReference type="EMBL" id="KRO04226.1"/>
    </source>
</evidence>
<dbReference type="Proteomes" id="UP000051906">
    <property type="component" value="Unassembled WGS sequence"/>
</dbReference>
<dbReference type="Pfam" id="PF00440">
    <property type="entry name" value="TetR_N"/>
    <property type="match status" value="1"/>
</dbReference>
<dbReference type="InterPro" id="IPR009057">
    <property type="entry name" value="Homeodomain-like_sf"/>
</dbReference>
<evidence type="ECO:0000256" key="1">
    <source>
        <dbReference type="ARBA" id="ARBA00023125"/>
    </source>
</evidence>
<dbReference type="InterPro" id="IPR050624">
    <property type="entry name" value="HTH-type_Tx_Regulator"/>
</dbReference>
<keyword evidence="5" id="KW-1185">Reference proteome</keyword>
<gene>
    <name evidence="4" type="ORF">IV54_GL001559</name>
</gene>
<comment type="caution">
    <text evidence="4">The sequence shown here is derived from an EMBL/GenBank/DDBJ whole genome shotgun (WGS) entry which is preliminary data.</text>
</comment>
<dbReference type="AlphaFoldDB" id="A0A0R2LXP0"/>
<dbReference type="InterPro" id="IPR001647">
    <property type="entry name" value="HTH_TetR"/>
</dbReference>
<organism evidence="4 5">
    <name type="scientific">Levilactobacillus paucivorans</name>
    <dbReference type="NCBI Taxonomy" id="616990"/>
    <lineage>
        <taxon>Bacteria</taxon>
        <taxon>Bacillati</taxon>
        <taxon>Bacillota</taxon>
        <taxon>Bacilli</taxon>
        <taxon>Lactobacillales</taxon>
        <taxon>Lactobacillaceae</taxon>
        <taxon>Levilactobacillus</taxon>
    </lineage>
</organism>